<dbReference type="OrthoDB" id="3341310at2759"/>
<comment type="caution">
    <text evidence="2">The sequence shown here is derived from an EMBL/GenBank/DDBJ whole genome shotgun (WGS) entry which is preliminary data.</text>
</comment>
<organism evidence="2 3">
    <name type="scientific">Panaeolus cyanescens</name>
    <dbReference type="NCBI Taxonomy" id="181874"/>
    <lineage>
        <taxon>Eukaryota</taxon>
        <taxon>Fungi</taxon>
        <taxon>Dikarya</taxon>
        <taxon>Basidiomycota</taxon>
        <taxon>Agaricomycotina</taxon>
        <taxon>Agaricomycetes</taxon>
        <taxon>Agaricomycetidae</taxon>
        <taxon>Agaricales</taxon>
        <taxon>Agaricineae</taxon>
        <taxon>Galeropsidaceae</taxon>
        <taxon>Panaeolus</taxon>
    </lineage>
</organism>
<reference evidence="2 3" key="1">
    <citation type="journal article" date="2018" name="Evol. Lett.">
        <title>Horizontal gene cluster transfer increased hallucinogenic mushroom diversity.</title>
        <authorList>
            <person name="Reynolds H.T."/>
            <person name="Vijayakumar V."/>
            <person name="Gluck-Thaler E."/>
            <person name="Korotkin H.B."/>
            <person name="Matheny P.B."/>
            <person name="Slot J.C."/>
        </authorList>
    </citation>
    <scope>NUCLEOTIDE SEQUENCE [LARGE SCALE GENOMIC DNA]</scope>
    <source>
        <strain evidence="2 3">2629</strain>
    </source>
</reference>
<accession>A0A409X187</accession>
<dbReference type="Pfam" id="PF00753">
    <property type="entry name" value="Lactamase_B"/>
    <property type="match status" value="1"/>
</dbReference>
<dbReference type="InterPro" id="IPR050855">
    <property type="entry name" value="NDM-1-like"/>
</dbReference>
<proteinExistence type="predicted"/>
<keyword evidence="3" id="KW-1185">Reference proteome</keyword>
<feature type="domain" description="Metallo-beta-lactamase" evidence="1">
    <location>
        <begin position="36"/>
        <end position="261"/>
    </location>
</feature>
<dbReference type="PANTHER" id="PTHR42951:SF4">
    <property type="entry name" value="ACYL-COENZYME A THIOESTERASE MBLAC2"/>
    <property type="match status" value="1"/>
</dbReference>
<dbReference type="EMBL" id="NHTK01004865">
    <property type="protein sequence ID" value="PPQ84496.1"/>
    <property type="molecule type" value="Genomic_DNA"/>
</dbReference>
<dbReference type="SMART" id="SM00849">
    <property type="entry name" value="Lactamase_B"/>
    <property type="match status" value="1"/>
</dbReference>
<dbReference type="InterPro" id="IPR036866">
    <property type="entry name" value="RibonucZ/Hydroxyglut_hydro"/>
</dbReference>
<protein>
    <recommendedName>
        <fullName evidence="1">Metallo-beta-lactamase domain-containing protein</fullName>
    </recommendedName>
</protein>
<dbReference type="AlphaFoldDB" id="A0A409X187"/>
<dbReference type="Proteomes" id="UP000284842">
    <property type="component" value="Unassembled WGS sequence"/>
</dbReference>
<dbReference type="SUPFAM" id="SSF56281">
    <property type="entry name" value="Metallo-hydrolase/oxidoreductase"/>
    <property type="match status" value="1"/>
</dbReference>
<dbReference type="PANTHER" id="PTHR42951">
    <property type="entry name" value="METALLO-BETA-LACTAMASE DOMAIN-CONTAINING"/>
    <property type="match status" value="1"/>
</dbReference>
<evidence type="ECO:0000313" key="2">
    <source>
        <dbReference type="EMBL" id="PPQ84496.1"/>
    </source>
</evidence>
<dbReference type="Gene3D" id="3.60.15.10">
    <property type="entry name" value="Ribonuclease Z/Hydroxyacylglutathione hydrolase-like"/>
    <property type="match status" value="1"/>
</dbReference>
<sequence length="323" mass="35620">MSTPSLNQGSAFTASRLTPTTFLVKEYNDIYDEKPHIYVKIVKEEKVIMIIDTGCGGAMKGPALSHDGSEGAGGTVTSLRTFIETVPVDDNGGHPLNIRGENSYLVVLTHCHYDHILAVEDFPSSPILVSGHDPAFLSPSALPEHTLCKRLNLSVPKYTPTMVPHLYEIFGMNRDRSGGKARVSVLHTPGHTPDELALYDWVDGMLYVGDSLYEEEPVIFPKEGSIVTWFSSMQFLIQFTKERNAERQRSGLGQTLVNAGHCTALKPALEVIESAVSFIRDVVDGKEKVRRKSQVAGLLVVEYKQDSGRFSLRCPMVLIDEAN</sequence>
<dbReference type="InterPro" id="IPR001279">
    <property type="entry name" value="Metallo-B-lactamas"/>
</dbReference>
<name>A0A409X187_9AGAR</name>
<evidence type="ECO:0000313" key="3">
    <source>
        <dbReference type="Proteomes" id="UP000284842"/>
    </source>
</evidence>
<evidence type="ECO:0000259" key="1">
    <source>
        <dbReference type="SMART" id="SM00849"/>
    </source>
</evidence>
<dbReference type="InParanoid" id="A0A409X187"/>
<dbReference type="CDD" id="cd06262">
    <property type="entry name" value="metallo-hydrolase-like_MBL-fold"/>
    <property type="match status" value="1"/>
</dbReference>
<gene>
    <name evidence="2" type="ORF">CVT24_006701</name>
</gene>
<dbReference type="STRING" id="181874.A0A409X187"/>